<dbReference type="PANTHER" id="PTHR34251:SF1">
    <property type="entry name" value="LEUCINE, GLUTAMATE AND LYSINE RICH 1"/>
    <property type="match status" value="1"/>
</dbReference>
<name>A0A3P8XTS5_ESOLU</name>
<evidence type="ECO:0000313" key="2">
    <source>
        <dbReference type="Ensembl" id="ENSELUP00000007907.2"/>
    </source>
</evidence>
<reference evidence="2" key="2">
    <citation type="submission" date="2020-02" db="EMBL/GenBank/DDBJ databases">
        <title>Esox lucius (northern pike) genome, fEsoLuc1, primary haplotype.</title>
        <authorList>
            <person name="Myers G."/>
            <person name="Karagic N."/>
            <person name="Meyer A."/>
            <person name="Pippel M."/>
            <person name="Reichard M."/>
            <person name="Winkler S."/>
            <person name="Tracey A."/>
            <person name="Sims Y."/>
            <person name="Howe K."/>
            <person name="Rhie A."/>
            <person name="Formenti G."/>
            <person name="Durbin R."/>
            <person name="Fedrigo O."/>
            <person name="Jarvis E.D."/>
        </authorList>
    </citation>
    <scope>NUCLEOTIDE SEQUENCE [LARGE SCALE GENOMIC DNA]</scope>
</reference>
<reference evidence="3" key="1">
    <citation type="journal article" date="2014" name="PLoS ONE">
        <title>The genome and linkage map of the northern pike (Esox lucius): conserved synteny revealed between the salmonid sister group and the Neoteleostei.</title>
        <authorList>
            <person name="Rondeau E.B."/>
            <person name="Minkley D.R."/>
            <person name="Leong J.S."/>
            <person name="Messmer A.M."/>
            <person name="Jantzen J.R."/>
            <person name="von Schalburg K.R."/>
            <person name="Lemon C."/>
            <person name="Bird N.H."/>
            <person name="Koop B.F."/>
        </authorList>
    </citation>
    <scope>NUCLEOTIDE SEQUENCE</scope>
</reference>
<evidence type="ECO:0000256" key="1">
    <source>
        <dbReference type="SAM" id="Coils"/>
    </source>
</evidence>
<dbReference type="Proteomes" id="UP000265140">
    <property type="component" value="Chromosome 1"/>
</dbReference>
<dbReference type="Bgee" id="ENSELUG00000000325">
    <property type="expression patterns" value="Expressed in muscle tissue and 6 other cell types or tissues"/>
</dbReference>
<reference evidence="2" key="4">
    <citation type="submission" date="2025-09" db="UniProtKB">
        <authorList>
            <consortium name="Ensembl"/>
        </authorList>
    </citation>
    <scope>IDENTIFICATION</scope>
</reference>
<sequence>MGEKESEAADREENRMVPLHAPFYRLPEEIQQMDRSETVCQYCGVSYLILHEFQLLQERLAQVERDLQNQRGSAQREKVQRELLERGRQEWEMALRKELQRVAQEKQRALKEELKTTTEERERFLREELERSATEKVKNQRQELERRSEERERDLREQLEKRCEESCRLLKEGYEKRSEEGVRILNNELQQANARLAEQREHLRHLEESLKSVGLKQDLTEGLLKKEQEGSQQLRGMCAGQQQALRETLSLFYYSRRELREIQGFLYQLTGAWKDCRSQLLERSSETFSVLRGELNSVCAELQRVSMEKDSVEQQLTAQSRQTEELVYQQTRAQVEQRDALHRMSQELRVKEEGWLSCRRRCNSLQSQLLTWQRREEEVTRKYSGAEKDVAFLQTELEHARQESSILSRDRCVCVRFYSCMFCLRYCVCVQLHLIPP</sequence>
<dbReference type="Ensembl" id="ENSELUT00000006456.3">
    <property type="protein sequence ID" value="ENSELUP00000007907.2"/>
    <property type="gene ID" value="ENSELUG00000000325.3"/>
</dbReference>
<feature type="coiled-coil region" evidence="1">
    <location>
        <begin position="53"/>
        <end position="209"/>
    </location>
</feature>
<dbReference type="InterPro" id="IPR038799">
    <property type="entry name" value="LEKR1"/>
</dbReference>
<reference evidence="2" key="3">
    <citation type="submission" date="2025-08" db="UniProtKB">
        <authorList>
            <consortium name="Ensembl"/>
        </authorList>
    </citation>
    <scope>IDENTIFICATION</scope>
</reference>
<dbReference type="AlphaFoldDB" id="A0A3P8XTS5"/>
<dbReference type="InParanoid" id="A0A3P8XTS5"/>
<proteinExistence type="predicted"/>
<keyword evidence="1" id="KW-0175">Coiled coil</keyword>
<accession>A0A3P8XTS5</accession>
<organism evidence="2 3">
    <name type="scientific">Esox lucius</name>
    <name type="common">Northern pike</name>
    <dbReference type="NCBI Taxonomy" id="8010"/>
    <lineage>
        <taxon>Eukaryota</taxon>
        <taxon>Metazoa</taxon>
        <taxon>Chordata</taxon>
        <taxon>Craniata</taxon>
        <taxon>Vertebrata</taxon>
        <taxon>Euteleostomi</taxon>
        <taxon>Actinopterygii</taxon>
        <taxon>Neopterygii</taxon>
        <taxon>Teleostei</taxon>
        <taxon>Protacanthopterygii</taxon>
        <taxon>Esociformes</taxon>
        <taxon>Esocidae</taxon>
        <taxon>Esox</taxon>
    </lineage>
</organism>
<keyword evidence="3" id="KW-1185">Reference proteome</keyword>
<dbReference type="PANTHER" id="PTHR34251">
    <property type="entry name" value="LEUCINE-, GLUTAMATE- AND LYSINE-RICH PROTEIN 1"/>
    <property type="match status" value="1"/>
</dbReference>
<evidence type="ECO:0008006" key="4">
    <source>
        <dbReference type="Google" id="ProtNLM"/>
    </source>
</evidence>
<evidence type="ECO:0000313" key="3">
    <source>
        <dbReference type="Proteomes" id="UP000265140"/>
    </source>
</evidence>
<dbReference type="OMA" id="KMERTET"/>
<dbReference type="GeneTree" id="ENSGT01120000271951"/>
<protein>
    <recommendedName>
        <fullName evidence="4">Leucine, glutamate and lysine rich 1</fullName>
    </recommendedName>
</protein>